<dbReference type="PANTHER" id="PTHR43767">
    <property type="entry name" value="LONG-CHAIN-FATTY-ACID--COA LIGASE"/>
    <property type="match status" value="1"/>
</dbReference>
<dbReference type="InterPro" id="IPR045851">
    <property type="entry name" value="AMP-bd_C_sf"/>
</dbReference>
<evidence type="ECO:0000259" key="3">
    <source>
        <dbReference type="Pfam" id="PF13193"/>
    </source>
</evidence>
<dbReference type="EMBL" id="KM000069">
    <property type="protein sequence ID" value="AIN46694.1"/>
    <property type="molecule type" value="Genomic_DNA"/>
</dbReference>
<evidence type="ECO:0000259" key="2">
    <source>
        <dbReference type="Pfam" id="PF00501"/>
    </source>
</evidence>
<dbReference type="RefSeq" id="WP_074999493.1">
    <property type="nucleotide sequence ID" value="NZ_FOGO01000003.1"/>
</dbReference>
<dbReference type="InterPro" id="IPR020845">
    <property type="entry name" value="AMP-binding_CS"/>
</dbReference>
<dbReference type="InterPro" id="IPR025110">
    <property type="entry name" value="AMP-bd_C"/>
</dbReference>
<proteinExistence type="predicted"/>
<dbReference type="PROSITE" id="PS00455">
    <property type="entry name" value="AMP_BINDING"/>
    <property type="match status" value="1"/>
</dbReference>
<organism evidence="4">
    <name type="scientific">Streptomyces qinglanensis</name>
    <dbReference type="NCBI Taxonomy" id="943816"/>
    <lineage>
        <taxon>Bacteria</taxon>
        <taxon>Bacillati</taxon>
        <taxon>Actinomycetota</taxon>
        <taxon>Actinomycetes</taxon>
        <taxon>Kitasatosporales</taxon>
        <taxon>Streptomycetaceae</taxon>
        <taxon>Streptomyces</taxon>
    </lineage>
</organism>
<evidence type="ECO:0000313" key="5">
    <source>
        <dbReference type="EMBL" id="SER66042.1"/>
    </source>
</evidence>
<feature type="domain" description="AMP-binding enzyme C-terminal" evidence="3">
    <location>
        <begin position="433"/>
        <end position="510"/>
    </location>
</feature>
<evidence type="ECO:0000256" key="1">
    <source>
        <dbReference type="SAM" id="MobiDB-lite"/>
    </source>
</evidence>
<dbReference type="OrthoDB" id="2579187at2"/>
<feature type="region of interest" description="Disordered" evidence="1">
    <location>
        <begin position="1"/>
        <end position="21"/>
    </location>
</feature>
<reference evidence="4" key="1">
    <citation type="submission" date="2014-06" db="EMBL/GenBank/DDBJ databases">
        <authorList>
            <person name="Xu D."/>
            <person name="Ma M."/>
            <person name="Liu Y."/>
            <person name="Zhou T."/>
            <person name="Deng Z."/>
            <person name="Hong K."/>
        </authorList>
    </citation>
    <scope>NUCLEOTIDE SEQUENCE</scope>
    <source>
        <strain evidence="4">172205</strain>
    </source>
</reference>
<dbReference type="PANTHER" id="PTHR43767:SF1">
    <property type="entry name" value="NONRIBOSOMAL PEPTIDE SYNTHASE PES1 (EUROFUNG)-RELATED"/>
    <property type="match status" value="1"/>
</dbReference>
<dbReference type="EMBL" id="FOGO01000003">
    <property type="protein sequence ID" value="SER66042.1"/>
    <property type="molecule type" value="Genomic_DNA"/>
</dbReference>
<dbReference type="InterPro" id="IPR042099">
    <property type="entry name" value="ANL_N_sf"/>
</dbReference>
<evidence type="ECO:0000313" key="4">
    <source>
        <dbReference type="EMBL" id="AIN46694.1"/>
    </source>
</evidence>
<keyword evidence="6" id="KW-1185">Reference proteome</keyword>
<dbReference type="AlphaFoldDB" id="A0A0F6NRM8"/>
<dbReference type="InterPro" id="IPR000873">
    <property type="entry name" value="AMP-dep_synth/lig_dom"/>
</dbReference>
<accession>A0A0F6NRM8</accession>
<dbReference type="GO" id="GO:0016878">
    <property type="term" value="F:acid-thiol ligase activity"/>
    <property type="evidence" value="ECO:0007669"/>
    <property type="project" value="UniProtKB-ARBA"/>
</dbReference>
<dbReference type="Pfam" id="PF00501">
    <property type="entry name" value="AMP-binding"/>
    <property type="match status" value="1"/>
</dbReference>
<keyword evidence="4" id="KW-0436">Ligase</keyword>
<protein>
    <submittedName>
        <fullName evidence="5">Acyl-CoA synthetase (AMP-forming)/AMP-acid ligase II</fullName>
    </submittedName>
    <submittedName>
        <fullName evidence="4">Putative acyl-CoA ligase EncH</fullName>
    </submittedName>
</protein>
<reference evidence="4" key="2">
    <citation type="journal article" date="2015" name="Appl. Microbiol. Biotechnol.">
        <title>Genotype-driven isolation of enterocin with novel bioactivities from mangrove-derived Streptomyces qinglanensis 172205.</title>
        <authorList>
            <person name="Xu D.B."/>
            <person name="Ma M."/>
            <person name="Deng Z.X."/>
            <person name="Hong K."/>
        </authorList>
    </citation>
    <scope>NUCLEOTIDE SEQUENCE</scope>
    <source>
        <strain evidence="4">172205</strain>
    </source>
</reference>
<reference evidence="6" key="3">
    <citation type="submission" date="2016-10" db="EMBL/GenBank/DDBJ databases">
        <authorList>
            <person name="Varghese N."/>
            <person name="Submissions S."/>
        </authorList>
    </citation>
    <scope>NUCLEOTIDE SEQUENCE [LARGE SCALE GENOMIC DNA]</scope>
    <source>
        <strain evidence="6">CGMCC 4.6825</strain>
    </source>
</reference>
<gene>
    <name evidence="4" type="primary">encH</name>
    <name evidence="5" type="ORF">SAMN05421870_103229</name>
</gene>
<dbReference type="Gene3D" id="3.40.50.12780">
    <property type="entry name" value="N-terminal domain of ligase-like"/>
    <property type="match status" value="1"/>
</dbReference>
<dbReference type="Proteomes" id="UP000182841">
    <property type="component" value="Unassembled WGS sequence"/>
</dbReference>
<sequence>MEPAPQAQTAPFPTAGGSQAGPRWQTLAELVRDAARLYGDREFLRCGGDTLTFREADERTDRLAGALLAHGVEPGDRIALMMENSADWPLCWFAAVKAGAVTVPVNSRCGASDLAHLLTDSGATLVLSSESCADLARRVGGTLRQRCAVRTVRELAAAAVGRPGAGAPEVGRSRPDDTVNFQYTSGTTGFPKACVLSHDYWLRTAWGIATASGLGADDVVLTAQAFSYVDPQWKAVMCLMHGIPLVVLERFSASGFWPAVRRHRATVTYVLGSMPMLLYKQPPTSGDRDHAMRLVLCSGIPRDLHRPFEERWGAAWREVYGSTESGLDLIVPPEDAACVGTGRLGCPPPGKEVVIADEEGHPLQPGRAGEILVRGRPMMHEYWNSPQSTGRAFRGGWYRTGDLGCTDQDGGIRHAGRLKDVIRRGGENIAAAEVESVLEAHPAVLGAAVVGIPDELFGELPKAFLLLRDGYRPTGATVRSVLAHTRRQLAKFKVPAYLECVGSFPMTPSARVRKRQLLRPGGDQRSGAFDAAKDSWT</sequence>
<reference evidence="5" key="4">
    <citation type="submission" date="2016-10" db="EMBL/GenBank/DDBJ databases">
        <authorList>
            <person name="de Groot N.N."/>
        </authorList>
    </citation>
    <scope>NUCLEOTIDE SEQUENCE [LARGE SCALE GENOMIC DNA]</scope>
    <source>
        <strain evidence="5">CGMCC 4.6825</strain>
    </source>
</reference>
<evidence type="ECO:0000313" key="6">
    <source>
        <dbReference type="Proteomes" id="UP000182841"/>
    </source>
</evidence>
<feature type="compositionally biased region" description="Low complexity" evidence="1">
    <location>
        <begin position="1"/>
        <end position="15"/>
    </location>
</feature>
<dbReference type="InterPro" id="IPR050237">
    <property type="entry name" value="ATP-dep_AMP-bd_enzyme"/>
</dbReference>
<dbReference type="Gene3D" id="3.30.300.30">
    <property type="match status" value="1"/>
</dbReference>
<feature type="domain" description="AMP-dependent synthetase/ligase" evidence="2">
    <location>
        <begin position="32"/>
        <end position="383"/>
    </location>
</feature>
<dbReference type="SUPFAM" id="SSF56801">
    <property type="entry name" value="Acetyl-CoA synthetase-like"/>
    <property type="match status" value="1"/>
</dbReference>
<dbReference type="Pfam" id="PF13193">
    <property type="entry name" value="AMP-binding_C"/>
    <property type="match status" value="1"/>
</dbReference>
<name>A0A0F6NRM8_9ACTN</name>